<proteinExistence type="predicted"/>
<evidence type="ECO:0000313" key="2">
    <source>
        <dbReference type="EMBL" id="VEL30133.1"/>
    </source>
</evidence>
<feature type="region of interest" description="Disordered" evidence="1">
    <location>
        <begin position="1"/>
        <end position="55"/>
    </location>
</feature>
<feature type="region of interest" description="Disordered" evidence="1">
    <location>
        <begin position="67"/>
        <end position="95"/>
    </location>
</feature>
<dbReference type="AlphaFoldDB" id="A0A448X7L7"/>
<dbReference type="Proteomes" id="UP000784294">
    <property type="component" value="Unassembled WGS sequence"/>
</dbReference>
<evidence type="ECO:0000256" key="1">
    <source>
        <dbReference type="SAM" id="MobiDB-lite"/>
    </source>
</evidence>
<organism evidence="2 3">
    <name type="scientific">Protopolystoma xenopodis</name>
    <dbReference type="NCBI Taxonomy" id="117903"/>
    <lineage>
        <taxon>Eukaryota</taxon>
        <taxon>Metazoa</taxon>
        <taxon>Spiralia</taxon>
        <taxon>Lophotrochozoa</taxon>
        <taxon>Platyhelminthes</taxon>
        <taxon>Monogenea</taxon>
        <taxon>Polyopisthocotylea</taxon>
        <taxon>Polystomatidea</taxon>
        <taxon>Polystomatidae</taxon>
        <taxon>Protopolystoma</taxon>
    </lineage>
</organism>
<sequence>MQQIHRSHGMDSKDWRHRQPAEHSRGQRLAVPSVEKASSQPAKLNGAERMRPTWSETMAEKHWIVGHMKEAGRPDRRAVESGRSDAVEDTDSLSMKSRQVKMKEGFGLVGEIRHFLSPKCAHVERNPDWRHLRLWNYRFQVRIRPQTLHEREATRQT</sequence>
<accession>A0A448X7L7</accession>
<evidence type="ECO:0000313" key="3">
    <source>
        <dbReference type="Proteomes" id="UP000784294"/>
    </source>
</evidence>
<gene>
    <name evidence="2" type="ORF">PXEA_LOCUS23573</name>
</gene>
<keyword evidence="3" id="KW-1185">Reference proteome</keyword>
<feature type="compositionally biased region" description="Basic and acidic residues" evidence="1">
    <location>
        <begin position="67"/>
        <end position="86"/>
    </location>
</feature>
<reference evidence="2" key="1">
    <citation type="submission" date="2018-11" db="EMBL/GenBank/DDBJ databases">
        <authorList>
            <consortium name="Pathogen Informatics"/>
        </authorList>
    </citation>
    <scope>NUCLEOTIDE SEQUENCE</scope>
</reference>
<dbReference type="EMBL" id="CAAALY010109671">
    <property type="protein sequence ID" value="VEL30133.1"/>
    <property type="molecule type" value="Genomic_DNA"/>
</dbReference>
<name>A0A448X7L7_9PLAT</name>
<comment type="caution">
    <text evidence="2">The sequence shown here is derived from an EMBL/GenBank/DDBJ whole genome shotgun (WGS) entry which is preliminary data.</text>
</comment>
<protein>
    <submittedName>
        <fullName evidence="2">Uncharacterized protein</fullName>
    </submittedName>
</protein>
<feature type="compositionally biased region" description="Basic and acidic residues" evidence="1">
    <location>
        <begin position="8"/>
        <end position="25"/>
    </location>
</feature>